<feature type="domain" description="HTH araC/xylS-type" evidence="4">
    <location>
        <begin position="165"/>
        <end position="262"/>
    </location>
</feature>
<dbReference type="SMART" id="SM00342">
    <property type="entry name" value="HTH_ARAC"/>
    <property type="match status" value="1"/>
</dbReference>
<sequence>MKPAPDSPRIPSPRIWHHAGQWELRDVSDSAACYAPHVHDTFSLGQIVAGASQCLIDGCVRPIAAGAAVRVRAGDVHACNPDPGRPWSYRMLHVDLAWLSRLGLNEPASGLQPDAPGIHDGFQQLVAALERQDSGLAIDEILYRLLRPLAPALPTQPREQPHHVGRACDYLHEHACDAVDLATLADLAGLSPWQLIRAIRRQTGLTPHALQLNLRIQRARVWLRQGMAPADAAQQAGFADQSHFTRQFKRQTALTPGGYRQALRTA</sequence>
<dbReference type="SUPFAM" id="SSF46689">
    <property type="entry name" value="Homeodomain-like"/>
    <property type="match status" value="2"/>
</dbReference>
<dbReference type="PROSITE" id="PS01124">
    <property type="entry name" value="HTH_ARAC_FAMILY_2"/>
    <property type="match status" value="1"/>
</dbReference>
<dbReference type="EMBL" id="CP028519">
    <property type="protein sequence ID" value="AVY93189.1"/>
    <property type="molecule type" value="Genomic_DNA"/>
</dbReference>
<dbReference type="Pfam" id="PF12833">
    <property type="entry name" value="HTH_18"/>
    <property type="match status" value="1"/>
</dbReference>
<keyword evidence="2" id="KW-0238">DNA-binding</keyword>
<dbReference type="Proteomes" id="UP000244173">
    <property type="component" value="Chromosome"/>
</dbReference>
<dbReference type="InterPro" id="IPR050204">
    <property type="entry name" value="AraC_XylS_family_regulators"/>
</dbReference>
<evidence type="ECO:0000259" key="4">
    <source>
        <dbReference type="PROSITE" id="PS01124"/>
    </source>
</evidence>
<dbReference type="InterPro" id="IPR009057">
    <property type="entry name" value="Homeodomain-like_sf"/>
</dbReference>
<evidence type="ECO:0000256" key="2">
    <source>
        <dbReference type="ARBA" id="ARBA00023125"/>
    </source>
</evidence>
<reference evidence="5 6" key="1">
    <citation type="submission" date="2018-04" db="EMBL/GenBank/DDBJ databases">
        <title>Denitrifier Microvirgula.</title>
        <authorList>
            <person name="Anderson E."/>
            <person name="Jang J."/>
            <person name="Ishii S."/>
        </authorList>
    </citation>
    <scope>NUCLEOTIDE SEQUENCE [LARGE SCALE GENOMIC DNA]</scope>
    <source>
        <strain evidence="5 6">BE2.4</strain>
    </source>
</reference>
<dbReference type="PANTHER" id="PTHR46796">
    <property type="entry name" value="HTH-TYPE TRANSCRIPTIONAL ACTIVATOR RHAS-RELATED"/>
    <property type="match status" value="1"/>
</dbReference>
<name>A0A2S0P721_9NEIS</name>
<evidence type="ECO:0000313" key="5">
    <source>
        <dbReference type="EMBL" id="AVY93189.1"/>
    </source>
</evidence>
<dbReference type="Gene3D" id="1.10.10.60">
    <property type="entry name" value="Homeodomain-like"/>
    <property type="match status" value="2"/>
</dbReference>
<dbReference type="GO" id="GO:0003700">
    <property type="term" value="F:DNA-binding transcription factor activity"/>
    <property type="evidence" value="ECO:0007669"/>
    <property type="project" value="InterPro"/>
</dbReference>
<evidence type="ECO:0000313" key="6">
    <source>
        <dbReference type="Proteomes" id="UP000244173"/>
    </source>
</evidence>
<gene>
    <name evidence="5" type="ORF">DAI18_03395</name>
</gene>
<proteinExistence type="predicted"/>
<dbReference type="SUPFAM" id="SSF51215">
    <property type="entry name" value="Regulatory protein AraC"/>
    <property type="match status" value="1"/>
</dbReference>
<dbReference type="Pfam" id="PF02311">
    <property type="entry name" value="AraC_binding"/>
    <property type="match status" value="1"/>
</dbReference>
<dbReference type="RefSeq" id="WP_107888744.1">
    <property type="nucleotide sequence ID" value="NZ_CP028519.1"/>
</dbReference>
<keyword evidence="3" id="KW-0804">Transcription</keyword>
<accession>A0A2S0P721</accession>
<dbReference type="KEGG" id="maer:DAI18_03395"/>
<evidence type="ECO:0000256" key="1">
    <source>
        <dbReference type="ARBA" id="ARBA00023015"/>
    </source>
</evidence>
<dbReference type="OrthoDB" id="9809338at2"/>
<dbReference type="InterPro" id="IPR037923">
    <property type="entry name" value="HTH-like"/>
</dbReference>
<dbReference type="STRING" id="1122240.GCA_000620105_00419"/>
<dbReference type="InterPro" id="IPR018060">
    <property type="entry name" value="HTH_AraC"/>
</dbReference>
<protein>
    <submittedName>
        <fullName evidence="5">AraC family transcriptional regulator</fullName>
    </submittedName>
</protein>
<dbReference type="AlphaFoldDB" id="A0A2S0P721"/>
<dbReference type="GO" id="GO:0043565">
    <property type="term" value="F:sequence-specific DNA binding"/>
    <property type="evidence" value="ECO:0007669"/>
    <property type="project" value="InterPro"/>
</dbReference>
<dbReference type="InterPro" id="IPR003313">
    <property type="entry name" value="AraC-bd"/>
</dbReference>
<evidence type="ECO:0000256" key="3">
    <source>
        <dbReference type="ARBA" id="ARBA00023163"/>
    </source>
</evidence>
<organism evidence="5 6">
    <name type="scientific">Microvirgula aerodenitrificans</name>
    <dbReference type="NCBI Taxonomy" id="57480"/>
    <lineage>
        <taxon>Bacteria</taxon>
        <taxon>Pseudomonadati</taxon>
        <taxon>Pseudomonadota</taxon>
        <taxon>Betaproteobacteria</taxon>
        <taxon>Neisseriales</taxon>
        <taxon>Aquaspirillaceae</taxon>
        <taxon>Microvirgula</taxon>
    </lineage>
</organism>
<keyword evidence="6" id="KW-1185">Reference proteome</keyword>
<keyword evidence="1" id="KW-0805">Transcription regulation</keyword>